<comment type="caution">
    <text evidence="2">The sequence shown here is derived from an EMBL/GenBank/DDBJ whole genome shotgun (WGS) entry which is preliminary data.</text>
</comment>
<dbReference type="Pfam" id="PF13336">
    <property type="entry name" value="AcetylCoA_hyd_C"/>
    <property type="match status" value="1"/>
</dbReference>
<dbReference type="SUPFAM" id="SSF100950">
    <property type="entry name" value="NagB/RpiA/CoA transferase-like"/>
    <property type="match status" value="1"/>
</dbReference>
<dbReference type="PANTHER" id="PTHR21432">
    <property type="entry name" value="ACETYL-COA HYDROLASE-RELATED"/>
    <property type="match status" value="1"/>
</dbReference>
<keyword evidence="3" id="KW-1185">Reference proteome</keyword>
<dbReference type="AlphaFoldDB" id="A0AAD8A7Y1"/>
<dbReference type="PANTHER" id="PTHR21432:SF20">
    <property type="entry name" value="ACETYL-COA HYDROLASE"/>
    <property type="match status" value="1"/>
</dbReference>
<dbReference type="Proteomes" id="UP001233999">
    <property type="component" value="Unassembled WGS sequence"/>
</dbReference>
<evidence type="ECO:0000259" key="1">
    <source>
        <dbReference type="Pfam" id="PF13336"/>
    </source>
</evidence>
<proteinExistence type="predicted"/>
<dbReference type="InterPro" id="IPR046433">
    <property type="entry name" value="ActCoA_hydro"/>
</dbReference>
<dbReference type="InterPro" id="IPR038460">
    <property type="entry name" value="AcetylCoA_hyd_C_sf"/>
</dbReference>
<protein>
    <recommendedName>
        <fullName evidence="1">Acetyl-CoA hydrolase/transferase C-terminal domain-containing protein</fullName>
    </recommendedName>
</protein>
<feature type="domain" description="Acetyl-CoA hydrolase/transferase C-terminal" evidence="1">
    <location>
        <begin position="1"/>
        <end position="67"/>
    </location>
</feature>
<organism evidence="2 3">
    <name type="scientific">Diploptera punctata</name>
    <name type="common">Pacific beetle cockroach</name>
    <dbReference type="NCBI Taxonomy" id="6984"/>
    <lineage>
        <taxon>Eukaryota</taxon>
        <taxon>Metazoa</taxon>
        <taxon>Ecdysozoa</taxon>
        <taxon>Arthropoda</taxon>
        <taxon>Hexapoda</taxon>
        <taxon>Insecta</taxon>
        <taxon>Pterygota</taxon>
        <taxon>Neoptera</taxon>
        <taxon>Polyneoptera</taxon>
        <taxon>Dictyoptera</taxon>
        <taxon>Blattodea</taxon>
        <taxon>Blaberoidea</taxon>
        <taxon>Blaberidae</taxon>
        <taxon>Diplopterinae</taxon>
        <taxon>Diploptera</taxon>
    </lineage>
</organism>
<evidence type="ECO:0000313" key="2">
    <source>
        <dbReference type="EMBL" id="KAJ9594018.1"/>
    </source>
</evidence>
<reference evidence="2" key="1">
    <citation type="journal article" date="2023" name="IScience">
        <title>Live-bearing cockroach genome reveals convergent evolutionary mechanisms linked to viviparity in insects and beyond.</title>
        <authorList>
            <person name="Fouks B."/>
            <person name="Harrison M.C."/>
            <person name="Mikhailova A.A."/>
            <person name="Marchal E."/>
            <person name="English S."/>
            <person name="Carruthers M."/>
            <person name="Jennings E.C."/>
            <person name="Chiamaka E.L."/>
            <person name="Frigard R.A."/>
            <person name="Pippel M."/>
            <person name="Attardo G.M."/>
            <person name="Benoit J.B."/>
            <person name="Bornberg-Bauer E."/>
            <person name="Tobe S.S."/>
        </authorList>
    </citation>
    <scope>NUCLEOTIDE SEQUENCE</scope>
    <source>
        <strain evidence="2">Stay&amp;Tobe</strain>
    </source>
</reference>
<name>A0AAD8A7Y1_DIPPU</name>
<feature type="non-terminal residue" evidence="2">
    <location>
        <position position="1"/>
    </location>
</feature>
<dbReference type="Gene3D" id="3.40.1080.20">
    <property type="entry name" value="Acetyl-CoA hydrolase/transferase C-terminal domain"/>
    <property type="match status" value="1"/>
</dbReference>
<accession>A0AAD8A7Y1</accession>
<reference evidence="2" key="2">
    <citation type="submission" date="2023-05" db="EMBL/GenBank/DDBJ databases">
        <authorList>
            <person name="Fouks B."/>
        </authorList>
    </citation>
    <scope>NUCLEOTIDE SEQUENCE</scope>
    <source>
        <strain evidence="2">Stay&amp;Tobe</strain>
        <tissue evidence="2">Testes</tissue>
    </source>
</reference>
<dbReference type="GO" id="GO:0005739">
    <property type="term" value="C:mitochondrion"/>
    <property type="evidence" value="ECO:0007669"/>
    <property type="project" value="TreeGrafter"/>
</dbReference>
<dbReference type="GO" id="GO:0008775">
    <property type="term" value="F:acetate CoA-transferase activity"/>
    <property type="evidence" value="ECO:0007669"/>
    <property type="project" value="InterPro"/>
</dbReference>
<evidence type="ECO:0000313" key="3">
    <source>
        <dbReference type="Proteomes" id="UP001233999"/>
    </source>
</evidence>
<dbReference type="InterPro" id="IPR037171">
    <property type="entry name" value="NagB/RpiA_transferase-like"/>
</dbReference>
<dbReference type="GO" id="GO:0006083">
    <property type="term" value="P:acetate metabolic process"/>
    <property type="evidence" value="ECO:0007669"/>
    <property type="project" value="InterPro"/>
</dbReference>
<sequence>LTGQVNSDSIGTRMFSGFGGQVDFIRGAASATDGKGRAIIALQSVTKKGESKIVPLLKAGAGVVIESTCSLRSN</sequence>
<dbReference type="InterPro" id="IPR026888">
    <property type="entry name" value="AcetylCoA_hyd_C"/>
</dbReference>
<dbReference type="EMBL" id="JASPKZ010003081">
    <property type="protein sequence ID" value="KAJ9594018.1"/>
    <property type="molecule type" value="Genomic_DNA"/>
</dbReference>
<gene>
    <name evidence="2" type="ORF">L9F63_014578</name>
</gene>